<evidence type="ECO:0000313" key="3">
    <source>
        <dbReference type="EMBL" id="KAF2648924.1"/>
    </source>
</evidence>
<dbReference type="Pfam" id="PF07653">
    <property type="entry name" value="SH3_2"/>
    <property type="match status" value="1"/>
</dbReference>
<dbReference type="Proteomes" id="UP000799324">
    <property type="component" value="Unassembled WGS sequence"/>
</dbReference>
<feature type="domain" description="SH3" evidence="2">
    <location>
        <begin position="287"/>
        <end position="328"/>
    </location>
</feature>
<dbReference type="CDD" id="cd00174">
    <property type="entry name" value="SH3"/>
    <property type="match status" value="1"/>
</dbReference>
<feature type="non-terminal residue" evidence="3">
    <location>
        <position position="445"/>
    </location>
</feature>
<gene>
    <name evidence="3" type="ORF">K491DRAFT_573696</name>
</gene>
<evidence type="ECO:0000256" key="1">
    <source>
        <dbReference type="ARBA" id="ARBA00022443"/>
    </source>
</evidence>
<dbReference type="SUPFAM" id="SSF50044">
    <property type="entry name" value="SH3-domain"/>
    <property type="match status" value="1"/>
</dbReference>
<feature type="non-terminal residue" evidence="3">
    <location>
        <position position="1"/>
    </location>
</feature>
<dbReference type="InterPro" id="IPR001452">
    <property type="entry name" value="SH3_domain"/>
</dbReference>
<keyword evidence="1" id="KW-0728">SH3 domain</keyword>
<name>A0A6A6SRV8_9PLEO</name>
<evidence type="ECO:0000313" key="4">
    <source>
        <dbReference type="Proteomes" id="UP000799324"/>
    </source>
</evidence>
<accession>A0A6A6SRV8</accession>
<organism evidence="3 4">
    <name type="scientific">Lophiostoma macrostomum CBS 122681</name>
    <dbReference type="NCBI Taxonomy" id="1314788"/>
    <lineage>
        <taxon>Eukaryota</taxon>
        <taxon>Fungi</taxon>
        <taxon>Dikarya</taxon>
        <taxon>Ascomycota</taxon>
        <taxon>Pezizomycotina</taxon>
        <taxon>Dothideomycetes</taxon>
        <taxon>Pleosporomycetidae</taxon>
        <taxon>Pleosporales</taxon>
        <taxon>Lophiostomataceae</taxon>
        <taxon>Lophiostoma</taxon>
    </lineage>
</organism>
<sequence>LSKLLPLPKDHHLTAFGPDGRNFFGSPNGSTGTNLPTELVDALIGRAARRVLFVSFGYHSDLWFVSFEGRDGKSDHSGTLPNAVFALIASNNSRDQKFLRLQYGPGNSCVAWTESKWACHDLPTTLHSFLKQISCPQQAFTSNGEFRGGHPTQITWHPDGSFFVIGCAIEGGEVETSPKYHVWEFASDAIDYGWRKLWQTPEDSEAYKEELSKLAHVSIDPYKPLCNQYVFILKSEAGKEPDFALQFDGQELVLRHSFVKDKIQRSYQAPRKFIWAYSKHTGRPHRTDTWELPMKKDQRVKVYKDQGNDWYLVENMQGKQGFAHSSWLDLKRIQVDVYQEFVHDVDAKFKLGTITVFPNMRLFVVDRCSKEECKHNKAAGDLNICAHELEHLLRGSGCYSHAFLKEERNKWHPDKFARHCHPAHRDDLKRKSQELFVMMGLLMDV</sequence>
<proteinExistence type="predicted"/>
<dbReference type="AlphaFoldDB" id="A0A6A6SRV8"/>
<protein>
    <recommendedName>
        <fullName evidence="2">SH3 domain-containing protein</fullName>
    </recommendedName>
</protein>
<keyword evidence="4" id="KW-1185">Reference proteome</keyword>
<reference evidence="3" key="1">
    <citation type="journal article" date="2020" name="Stud. Mycol.">
        <title>101 Dothideomycetes genomes: a test case for predicting lifestyles and emergence of pathogens.</title>
        <authorList>
            <person name="Haridas S."/>
            <person name="Albert R."/>
            <person name="Binder M."/>
            <person name="Bloem J."/>
            <person name="Labutti K."/>
            <person name="Salamov A."/>
            <person name="Andreopoulos B."/>
            <person name="Baker S."/>
            <person name="Barry K."/>
            <person name="Bills G."/>
            <person name="Bluhm B."/>
            <person name="Cannon C."/>
            <person name="Castanera R."/>
            <person name="Culley D."/>
            <person name="Daum C."/>
            <person name="Ezra D."/>
            <person name="Gonzalez J."/>
            <person name="Henrissat B."/>
            <person name="Kuo A."/>
            <person name="Liang C."/>
            <person name="Lipzen A."/>
            <person name="Lutzoni F."/>
            <person name="Magnuson J."/>
            <person name="Mondo S."/>
            <person name="Nolan M."/>
            <person name="Ohm R."/>
            <person name="Pangilinan J."/>
            <person name="Park H.-J."/>
            <person name="Ramirez L."/>
            <person name="Alfaro M."/>
            <person name="Sun H."/>
            <person name="Tritt A."/>
            <person name="Yoshinaga Y."/>
            <person name="Zwiers L.-H."/>
            <person name="Turgeon B."/>
            <person name="Goodwin S."/>
            <person name="Spatafora J."/>
            <person name="Crous P."/>
            <person name="Grigoriev I."/>
        </authorList>
    </citation>
    <scope>NUCLEOTIDE SEQUENCE</scope>
    <source>
        <strain evidence="3">CBS 122681</strain>
    </source>
</reference>
<evidence type="ECO:0000259" key="2">
    <source>
        <dbReference type="Pfam" id="PF07653"/>
    </source>
</evidence>
<dbReference type="InterPro" id="IPR036028">
    <property type="entry name" value="SH3-like_dom_sf"/>
</dbReference>
<dbReference type="OrthoDB" id="3797359at2759"/>
<dbReference type="EMBL" id="MU004515">
    <property type="protein sequence ID" value="KAF2648924.1"/>
    <property type="molecule type" value="Genomic_DNA"/>
</dbReference>